<dbReference type="SUPFAM" id="SSF56112">
    <property type="entry name" value="Protein kinase-like (PK-like)"/>
    <property type="match status" value="1"/>
</dbReference>
<keyword evidence="2" id="KW-0808">Transferase</keyword>
<reference evidence="2 3" key="1">
    <citation type="submission" date="2019-03" db="EMBL/GenBank/DDBJ databases">
        <title>Draft genome sequences of novel Actinobacteria.</title>
        <authorList>
            <person name="Sahin N."/>
            <person name="Ay H."/>
            <person name="Saygin H."/>
        </authorList>
    </citation>
    <scope>NUCLEOTIDE SEQUENCE [LARGE SCALE GENOMIC DNA]</scope>
    <source>
        <strain evidence="2 3">JCM 13523</strain>
    </source>
</reference>
<dbReference type="EMBL" id="SMKX01000133">
    <property type="protein sequence ID" value="TDD49099.1"/>
    <property type="molecule type" value="Genomic_DNA"/>
</dbReference>
<protein>
    <submittedName>
        <fullName evidence="2">Aminoglycoside phosphotransferase</fullName>
    </submittedName>
</protein>
<evidence type="ECO:0000313" key="3">
    <source>
        <dbReference type="Proteomes" id="UP000295124"/>
    </source>
</evidence>
<dbReference type="RefSeq" id="WP_132174347.1">
    <property type="nucleotide sequence ID" value="NZ_SMKX01000133.1"/>
</dbReference>
<evidence type="ECO:0000259" key="1">
    <source>
        <dbReference type="Pfam" id="PF01636"/>
    </source>
</evidence>
<proteinExistence type="predicted"/>
<dbReference type="AlphaFoldDB" id="A0A4R4YXG7"/>
<dbReference type="InterPro" id="IPR002575">
    <property type="entry name" value="Aminoglycoside_PTrfase"/>
</dbReference>
<sequence>MLPAWLPPVVLEATQAPSLDALHGELLRQWASSEVWRLSYGLRSVIAKRGTDTQSGEAASYERFVIPFDLPAPRLLYGDSEVMVLEDVGRVTLEQEPTAEGFIAAAGLLASIRTAPATGPSGFPPERAKELADRIGVDVAPLTEALDRLHREAPSRVVHGDFVPKNLVTDGVRWTAVDWPLTYLAPHLSDLYTLIREAVALGHDRGSIVAEYVAVSGADPFLVDRQFLVGGGAFCLRALNFLITEGLQTIPESASWVDPLLAELTDLVEQLS</sequence>
<dbReference type="Pfam" id="PF01636">
    <property type="entry name" value="APH"/>
    <property type="match status" value="1"/>
</dbReference>
<comment type="caution">
    <text evidence="2">The sequence shown here is derived from an EMBL/GenBank/DDBJ whole genome shotgun (WGS) entry which is preliminary data.</text>
</comment>
<organism evidence="2 3">
    <name type="scientific">Kribbella antibiotica</name>
    <dbReference type="NCBI Taxonomy" id="190195"/>
    <lineage>
        <taxon>Bacteria</taxon>
        <taxon>Bacillati</taxon>
        <taxon>Actinomycetota</taxon>
        <taxon>Actinomycetes</taxon>
        <taxon>Propionibacteriales</taxon>
        <taxon>Kribbellaceae</taxon>
        <taxon>Kribbella</taxon>
    </lineage>
</organism>
<dbReference type="GO" id="GO:0016740">
    <property type="term" value="F:transferase activity"/>
    <property type="evidence" value="ECO:0007669"/>
    <property type="project" value="UniProtKB-KW"/>
</dbReference>
<dbReference type="OrthoDB" id="9800774at2"/>
<dbReference type="Proteomes" id="UP000295124">
    <property type="component" value="Unassembled WGS sequence"/>
</dbReference>
<feature type="domain" description="Aminoglycoside phosphotransferase" evidence="1">
    <location>
        <begin position="69"/>
        <end position="198"/>
    </location>
</feature>
<accession>A0A4R4YXG7</accession>
<dbReference type="InterPro" id="IPR011009">
    <property type="entry name" value="Kinase-like_dom_sf"/>
</dbReference>
<evidence type="ECO:0000313" key="2">
    <source>
        <dbReference type="EMBL" id="TDD49099.1"/>
    </source>
</evidence>
<keyword evidence="3" id="KW-1185">Reference proteome</keyword>
<gene>
    <name evidence="2" type="ORF">E1263_32400</name>
</gene>
<name>A0A4R4YXG7_9ACTN</name>
<dbReference type="Gene3D" id="3.90.1200.10">
    <property type="match status" value="1"/>
</dbReference>